<evidence type="ECO:0000256" key="1">
    <source>
        <dbReference type="SAM" id="Phobius"/>
    </source>
</evidence>
<accession>A0ABP8PXV0</accession>
<keyword evidence="3" id="KW-1185">Reference proteome</keyword>
<dbReference type="RefSeq" id="WP_208130175.1">
    <property type="nucleotide sequence ID" value="NZ_BAABGQ010000003.1"/>
</dbReference>
<organism evidence="2 3">
    <name type="scientific">Hymenobacter ginsengisoli</name>
    <dbReference type="NCBI Taxonomy" id="1051626"/>
    <lineage>
        <taxon>Bacteria</taxon>
        <taxon>Pseudomonadati</taxon>
        <taxon>Bacteroidota</taxon>
        <taxon>Cytophagia</taxon>
        <taxon>Cytophagales</taxon>
        <taxon>Hymenobacteraceae</taxon>
        <taxon>Hymenobacter</taxon>
    </lineage>
</organism>
<evidence type="ECO:0000313" key="3">
    <source>
        <dbReference type="Proteomes" id="UP001501243"/>
    </source>
</evidence>
<gene>
    <name evidence="2" type="ORF">GCM10023172_01930</name>
</gene>
<proteinExistence type="predicted"/>
<dbReference type="Proteomes" id="UP001501243">
    <property type="component" value="Unassembled WGS sequence"/>
</dbReference>
<feature type="transmembrane region" description="Helical" evidence="1">
    <location>
        <begin position="71"/>
        <end position="90"/>
    </location>
</feature>
<keyword evidence="1" id="KW-1133">Transmembrane helix</keyword>
<dbReference type="EMBL" id="BAABGQ010000003">
    <property type="protein sequence ID" value="GAA4493423.1"/>
    <property type="molecule type" value="Genomic_DNA"/>
</dbReference>
<sequence length="279" mass="30843">MATATDVLRAKTDAELQFFVDNPGYYHADLVAAARQELRRRGLGPTPPSSEPEAVLDYTDEAEPGPSRRPLLIAAALLGFVGAGGAMFWASRPAAQPLAASQPGHLSPDSLKLESVAARPIPAFDVDKIVQEQVARVPEAEKQKAQELRQFRGLCRRFWNAETQTEFLTSQAHAGQAGPMFDEQTLVVRQTWRDWNKAVVYSYKFGPNMKDQLERMASTASSQQHILANFPGLLDGHKFLTDKEMVSREADVQDWLAGLRKVSPVTGKPYKATVLEIKL</sequence>
<reference evidence="3" key="1">
    <citation type="journal article" date="2019" name="Int. J. Syst. Evol. Microbiol.">
        <title>The Global Catalogue of Microorganisms (GCM) 10K type strain sequencing project: providing services to taxonomists for standard genome sequencing and annotation.</title>
        <authorList>
            <consortium name="The Broad Institute Genomics Platform"/>
            <consortium name="The Broad Institute Genome Sequencing Center for Infectious Disease"/>
            <person name="Wu L."/>
            <person name="Ma J."/>
        </authorList>
    </citation>
    <scope>NUCLEOTIDE SEQUENCE [LARGE SCALE GENOMIC DNA]</scope>
    <source>
        <strain evidence="3">JCM 17841</strain>
    </source>
</reference>
<comment type="caution">
    <text evidence="2">The sequence shown here is derived from an EMBL/GenBank/DDBJ whole genome shotgun (WGS) entry which is preliminary data.</text>
</comment>
<keyword evidence="1" id="KW-0812">Transmembrane</keyword>
<name>A0ABP8PXV0_9BACT</name>
<protein>
    <submittedName>
        <fullName evidence="2">Uncharacterized protein</fullName>
    </submittedName>
</protein>
<evidence type="ECO:0000313" key="2">
    <source>
        <dbReference type="EMBL" id="GAA4493423.1"/>
    </source>
</evidence>
<keyword evidence="1" id="KW-0472">Membrane</keyword>